<dbReference type="InterPro" id="IPR001940">
    <property type="entry name" value="Peptidase_S1C"/>
</dbReference>
<keyword evidence="3" id="KW-1185">Reference proteome</keyword>
<dbReference type="Gene3D" id="2.40.10.120">
    <property type="match status" value="1"/>
</dbReference>
<feature type="region of interest" description="Disordered" evidence="1">
    <location>
        <begin position="25"/>
        <end position="58"/>
    </location>
</feature>
<gene>
    <name evidence="2" type="ordered locus">Halxa_2991</name>
</gene>
<protein>
    <recommendedName>
        <fullName evidence="4">Peptidase S1 and S6 chymotrypsin/Hap</fullName>
    </recommendedName>
</protein>
<proteinExistence type="predicted"/>
<reference evidence="2 3" key="1">
    <citation type="journal article" date="2012" name="Stand. Genomic Sci.">
        <title>Complete genome sequence of Halopiger xanaduensis type strain (SH-6(T)).</title>
        <authorList>
            <person name="Anderson I."/>
            <person name="Tindall B.J."/>
            <person name="Rohde M."/>
            <person name="Lucas S."/>
            <person name="Han J."/>
            <person name="Lapidus A."/>
            <person name="Cheng J.F."/>
            <person name="Goodwin L."/>
            <person name="Pitluck S."/>
            <person name="Peters L."/>
            <person name="Pati A."/>
            <person name="Mikhailova N."/>
            <person name="Pagani I."/>
            <person name="Teshima H."/>
            <person name="Han C."/>
            <person name="Tapia R."/>
            <person name="Land M."/>
            <person name="Woyke T."/>
            <person name="Klenk H.P."/>
            <person name="Kyrpides N."/>
            <person name="Ivanova N."/>
        </authorList>
    </citation>
    <scope>NUCLEOTIDE SEQUENCE [LARGE SCALE GENOMIC DNA]</scope>
    <source>
        <strain evidence="3">DSM 18323 / JCM 14033 / SH-6</strain>
    </source>
</reference>
<dbReference type="EMBL" id="CP002839">
    <property type="protein sequence ID" value="AEH37607.1"/>
    <property type="molecule type" value="Genomic_DNA"/>
</dbReference>
<dbReference type="eggNOG" id="arCOG02833">
    <property type="taxonomic scope" value="Archaea"/>
</dbReference>
<organism evidence="2 3">
    <name type="scientific">Halopiger xanaduensis (strain DSM 18323 / JCM 14033 / SH-6)</name>
    <dbReference type="NCBI Taxonomy" id="797210"/>
    <lineage>
        <taxon>Archaea</taxon>
        <taxon>Methanobacteriati</taxon>
        <taxon>Methanobacteriota</taxon>
        <taxon>Stenosarchaea group</taxon>
        <taxon>Halobacteria</taxon>
        <taxon>Halobacteriales</taxon>
        <taxon>Natrialbaceae</taxon>
        <taxon>Halopiger</taxon>
    </lineage>
</organism>
<feature type="compositionally biased region" description="Low complexity" evidence="1">
    <location>
        <begin position="25"/>
        <end position="40"/>
    </location>
</feature>
<dbReference type="PRINTS" id="PR00834">
    <property type="entry name" value="PROTEASES2C"/>
</dbReference>
<dbReference type="Proteomes" id="UP000006794">
    <property type="component" value="Chromosome"/>
</dbReference>
<dbReference type="GO" id="GO:0004252">
    <property type="term" value="F:serine-type endopeptidase activity"/>
    <property type="evidence" value="ECO:0007669"/>
    <property type="project" value="InterPro"/>
</dbReference>
<accession>F8D5A8</accession>
<dbReference type="RefSeq" id="WP_013880497.1">
    <property type="nucleotide sequence ID" value="NC_015666.1"/>
</dbReference>
<dbReference type="PROSITE" id="PS51318">
    <property type="entry name" value="TAT"/>
    <property type="match status" value="1"/>
</dbReference>
<evidence type="ECO:0000313" key="3">
    <source>
        <dbReference type="Proteomes" id="UP000006794"/>
    </source>
</evidence>
<dbReference type="OrthoDB" id="350578at2157"/>
<evidence type="ECO:0000313" key="2">
    <source>
        <dbReference type="EMBL" id="AEH37607.1"/>
    </source>
</evidence>
<dbReference type="Pfam" id="PF13365">
    <property type="entry name" value="Trypsin_2"/>
    <property type="match status" value="1"/>
</dbReference>
<dbReference type="SUPFAM" id="SSF50494">
    <property type="entry name" value="Trypsin-like serine proteases"/>
    <property type="match status" value="1"/>
</dbReference>
<dbReference type="InterPro" id="IPR006311">
    <property type="entry name" value="TAT_signal"/>
</dbReference>
<dbReference type="GeneID" id="10797944"/>
<dbReference type="HOGENOM" id="CLU_1040533_0_0_2"/>
<dbReference type="STRING" id="797210.Halxa_2991"/>
<dbReference type="PANTHER" id="PTHR22939">
    <property type="entry name" value="SERINE PROTEASE FAMILY S1C HTRA-RELATED"/>
    <property type="match status" value="1"/>
</dbReference>
<evidence type="ECO:0000256" key="1">
    <source>
        <dbReference type="SAM" id="MobiDB-lite"/>
    </source>
</evidence>
<dbReference type="KEGG" id="hxa:Halxa_2991"/>
<dbReference type="PANTHER" id="PTHR22939:SF129">
    <property type="entry name" value="SERINE PROTEASE HTRA2, MITOCHONDRIAL"/>
    <property type="match status" value="1"/>
</dbReference>
<dbReference type="InterPro" id="IPR009003">
    <property type="entry name" value="Peptidase_S1_PA"/>
</dbReference>
<sequence length="267" mass="27864">MDRRSRRSVLEVTATGLAAGLAGCASLDDATGDSTDTTGDSIDEPTEPDSNRSNTATGFSTDVFERAETTAKAARDAVVIVRGSNGSTGTGWVLDAAQGYIVTNSHVVIDGRSFTIETFDGETAGATRVGYHQDMIPDVALVQTDSNGLSGLSTGDESALSDGDPLVTIGHPGRYGDWIMSIGRYEDHPAASEWLLSTVPTSQGNSGGPLLTLEGDVVGVVSGTTTGPDDGKDYSKSDDLYAEFPELEELTTSTPISTLLESVETWT</sequence>
<name>F8D5A8_HALXS</name>
<evidence type="ECO:0008006" key="4">
    <source>
        <dbReference type="Google" id="ProtNLM"/>
    </source>
</evidence>
<dbReference type="GO" id="GO:0006508">
    <property type="term" value="P:proteolysis"/>
    <property type="evidence" value="ECO:0007669"/>
    <property type="project" value="InterPro"/>
</dbReference>
<dbReference type="PROSITE" id="PS51257">
    <property type="entry name" value="PROKAR_LIPOPROTEIN"/>
    <property type="match status" value="1"/>
</dbReference>
<dbReference type="AlphaFoldDB" id="F8D5A8"/>